<name>H8WVE1_CANO9</name>
<evidence type="ECO:0000256" key="1">
    <source>
        <dbReference type="SAM" id="MobiDB-lite"/>
    </source>
</evidence>
<dbReference type="eggNOG" id="ENOG502RQKI">
    <property type="taxonomic scope" value="Eukaryota"/>
</dbReference>
<sequence>MSPFFAKIFSKQIKMNIILVYIITFAAALNIVRDFANGCESQKCVDASKALSKKCEKEQENVLGCICKVNDDDYWKKLSDCIQSCDTSQDVIDTSPSGLKQLYCDAASAYASLSTLFPTNSFALSDVQVTGKGSSVIGNVLSTLSQLSSSQKSVTGDNMSESKGATRTSSIGNNTSEASSAGGDTAKTDSTGESTTKTKESAMETSTSSETASSSKSTSNVAATMGCGSLISLLILVFM</sequence>
<feature type="compositionally biased region" description="Polar residues" evidence="1">
    <location>
        <begin position="156"/>
        <end position="179"/>
    </location>
</feature>
<accession>H8WVE1</accession>
<organism evidence="3 4">
    <name type="scientific">Candida orthopsilosis (strain 90-125)</name>
    <name type="common">Yeast</name>
    <dbReference type="NCBI Taxonomy" id="1136231"/>
    <lineage>
        <taxon>Eukaryota</taxon>
        <taxon>Fungi</taxon>
        <taxon>Dikarya</taxon>
        <taxon>Ascomycota</taxon>
        <taxon>Saccharomycotina</taxon>
        <taxon>Pichiomycetes</taxon>
        <taxon>Debaryomycetaceae</taxon>
        <taxon>Candida/Lodderomyces clade</taxon>
        <taxon>Candida</taxon>
    </lineage>
</organism>
<keyword evidence="2" id="KW-1133">Transmembrane helix</keyword>
<reference evidence="3 4" key="1">
    <citation type="journal article" date="2012" name="PLoS ONE">
        <title>Sequence and analysis of the genome of the pathogenic yeast Candida orthopsilosis.</title>
        <authorList>
            <person name="Riccombeni A."/>
            <person name="Vidanes G."/>
            <person name="Proux-Wera E."/>
            <person name="Wolfe K.H."/>
            <person name="Butler G."/>
        </authorList>
    </citation>
    <scope>NUCLEOTIDE SEQUENCE [LARGE SCALE GENOMIC DNA]</scope>
    <source>
        <strain evidence="3 4">Co 90-125</strain>
    </source>
</reference>
<keyword evidence="4" id="KW-1185">Reference proteome</keyword>
<keyword evidence="2" id="KW-0812">Transmembrane</keyword>
<dbReference type="HOGENOM" id="CLU_1160993_0_0_1"/>
<feature type="compositionally biased region" description="Low complexity" evidence="1">
    <location>
        <begin position="203"/>
        <end position="219"/>
    </location>
</feature>
<dbReference type="Proteomes" id="UP000005018">
    <property type="component" value="Chromosome 1"/>
</dbReference>
<feature type="transmembrane region" description="Helical" evidence="2">
    <location>
        <begin position="221"/>
        <end position="238"/>
    </location>
</feature>
<dbReference type="KEGG" id="cot:CORT_0A00180"/>
<proteinExistence type="predicted"/>
<dbReference type="RefSeq" id="XP_003865855.1">
    <property type="nucleotide sequence ID" value="XM_003865807.1"/>
</dbReference>
<evidence type="ECO:0000313" key="3">
    <source>
        <dbReference type="EMBL" id="CCG20412.1"/>
    </source>
</evidence>
<protein>
    <submittedName>
        <fullName evidence="3">Pga28 protein</fullName>
    </submittedName>
</protein>
<keyword evidence="2" id="KW-0472">Membrane</keyword>
<dbReference type="AlphaFoldDB" id="H8WVE1"/>
<feature type="region of interest" description="Disordered" evidence="1">
    <location>
        <begin position="151"/>
        <end position="220"/>
    </location>
</feature>
<evidence type="ECO:0000256" key="2">
    <source>
        <dbReference type="SAM" id="Phobius"/>
    </source>
</evidence>
<dbReference type="GeneID" id="14536806"/>
<dbReference type="EMBL" id="HE681719">
    <property type="protein sequence ID" value="CCG20412.1"/>
    <property type="molecule type" value="Genomic_DNA"/>
</dbReference>
<evidence type="ECO:0000313" key="4">
    <source>
        <dbReference type="Proteomes" id="UP000005018"/>
    </source>
</evidence>
<gene>
    <name evidence="3" type="ORF">CORT_0A00180</name>
</gene>
<dbReference type="OrthoDB" id="4023960at2759"/>